<feature type="compositionally biased region" description="Low complexity" evidence="1">
    <location>
        <begin position="364"/>
        <end position="374"/>
    </location>
</feature>
<feature type="compositionally biased region" description="Low complexity" evidence="1">
    <location>
        <begin position="389"/>
        <end position="398"/>
    </location>
</feature>
<feature type="compositionally biased region" description="Low complexity" evidence="1">
    <location>
        <begin position="69"/>
        <end position="82"/>
    </location>
</feature>
<feature type="region of interest" description="Disordered" evidence="1">
    <location>
        <begin position="347"/>
        <end position="622"/>
    </location>
</feature>
<organism evidence="2 3">
    <name type="scientific">Corynebacterium zhongnanshanii</name>
    <dbReference type="NCBI Taxonomy" id="2768834"/>
    <lineage>
        <taxon>Bacteria</taxon>
        <taxon>Bacillati</taxon>
        <taxon>Actinomycetota</taxon>
        <taxon>Actinomycetes</taxon>
        <taxon>Mycobacteriales</taxon>
        <taxon>Corynebacteriaceae</taxon>
        <taxon>Corynebacterium</taxon>
    </lineage>
</organism>
<feature type="compositionally biased region" description="Low complexity" evidence="1">
    <location>
        <begin position="454"/>
        <end position="470"/>
    </location>
</feature>
<feature type="region of interest" description="Disordered" evidence="1">
    <location>
        <begin position="27"/>
        <end position="83"/>
    </location>
</feature>
<evidence type="ECO:0000313" key="3">
    <source>
        <dbReference type="Proteomes" id="UP000436181"/>
    </source>
</evidence>
<protein>
    <recommendedName>
        <fullName evidence="4">Secreted protein</fullName>
    </recommendedName>
</protein>
<proteinExistence type="predicted"/>
<reference evidence="2 3" key="1">
    <citation type="submission" date="2019-10" db="EMBL/GenBank/DDBJ databases">
        <title>Corynebacterium sp novel species isolated from the respiratory tract of Marmot.</title>
        <authorList>
            <person name="Zhang G."/>
        </authorList>
    </citation>
    <scope>NUCLEOTIDE SEQUENCE [LARGE SCALE GENOMIC DNA]</scope>
    <source>
        <strain evidence="2 3">336</strain>
    </source>
</reference>
<sequence length="639" mass="68347">MTSPVVALLLGLVLVAAAVWLLLRQRSQGGGGDSSSFIPTPTSERSHSSRGTERASDDPAAADHHGVQAGASSAGASGPDAAPQEEYLGLEPEVAPTEAMEEIIENTPAGVLEIDRSAERDAASASKNFDVLSGGRRKRRAWAQAHECEYVKTDAHVAEDWPQLVLGRVEQESGETPVLRDVVSGFFRGYPVIIGDVNRSTVLAMRRAEPSPAHVVYTVHGELPHGLRRAERCDHDPYFAFTNDIRALDRMLDYRVLDGLAALSQVADHIEWQGRWLYVRISRKLDTSVWDQILPHQFHMANAAMVLPPMYSNVPLEFERADPTRAVPGSEWSIATARDSHFELPDAAAEDAAAGEAGAERGAEVAAGTEAETGSEVVAETGAETRSDAAANTADGAAQNRPGYLRAVPDAGANSAHTDRSGASADRSGAAGDEADGDQTGSGETDQDADESDPAGSTASTDSAGAAHTSVPDPHNPDITRPAAKVVFPTRARSRTEGDMEDYSASHLTEETHTLPKLGEDPDHISPSTAQRPHVLRADAGTKATIFDDVDEPDVDYVEPEFDRPGEEVGGAAASGSQDEEPRDEMTQADVLASRRREKNTGKHRAPDARHARPEPIEPVEIETVDAEIVDINHNKNNF</sequence>
<feature type="compositionally biased region" description="Low complexity" evidence="1">
    <location>
        <begin position="421"/>
        <end position="432"/>
    </location>
</feature>
<dbReference type="RefSeq" id="WP_151844676.1">
    <property type="nucleotide sequence ID" value="NZ_WBZJ01000003.1"/>
</dbReference>
<evidence type="ECO:0008006" key="4">
    <source>
        <dbReference type="Google" id="ProtNLM"/>
    </source>
</evidence>
<gene>
    <name evidence="2" type="ORF">F8377_08390</name>
</gene>
<name>A0ABQ6VCT2_9CORY</name>
<feature type="compositionally biased region" description="Basic and acidic residues" evidence="1">
    <location>
        <begin position="44"/>
        <end position="66"/>
    </location>
</feature>
<dbReference type="EMBL" id="WBZJ01000003">
    <property type="protein sequence ID" value="KAB3519913.1"/>
    <property type="molecule type" value="Genomic_DNA"/>
</dbReference>
<feature type="compositionally biased region" description="Basic and acidic residues" evidence="1">
    <location>
        <begin position="508"/>
        <end position="524"/>
    </location>
</feature>
<comment type="caution">
    <text evidence="2">The sequence shown here is derived from an EMBL/GenBank/DDBJ whole genome shotgun (WGS) entry which is preliminary data.</text>
</comment>
<feature type="compositionally biased region" description="Basic and acidic residues" evidence="1">
    <location>
        <begin position="593"/>
        <end position="616"/>
    </location>
</feature>
<evidence type="ECO:0000256" key="1">
    <source>
        <dbReference type="SAM" id="MobiDB-lite"/>
    </source>
</evidence>
<evidence type="ECO:0000313" key="2">
    <source>
        <dbReference type="EMBL" id="KAB3519913.1"/>
    </source>
</evidence>
<dbReference type="Proteomes" id="UP000436181">
    <property type="component" value="Unassembled WGS sequence"/>
</dbReference>
<keyword evidence="3" id="KW-1185">Reference proteome</keyword>
<feature type="compositionally biased region" description="Acidic residues" evidence="1">
    <location>
        <begin position="548"/>
        <end position="560"/>
    </location>
</feature>
<accession>A0ABQ6VCT2</accession>